<comment type="caution">
    <text evidence="4">The sequence shown here is derived from an EMBL/GenBank/DDBJ whole genome shotgun (WGS) entry which is preliminary data.</text>
</comment>
<reference evidence="4 5" key="1">
    <citation type="submission" date="2021-03" db="EMBL/GenBank/DDBJ databases">
        <title>Genomic Encyclopedia of Type Strains, Phase IV (KMG-IV): sequencing the most valuable type-strain genomes for metagenomic binning, comparative biology and taxonomic classification.</title>
        <authorList>
            <person name="Goeker M."/>
        </authorList>
    </citation>
    <scope>NUCLEOTIDE SEQUENCE [LARGE SCALE GENOMIC DNA]</scope>
    <source>
        <strain evidence="4 5">DSM 28650</strain>
    </source>
</reference>
<dbReference type="PANTHER" id="PTHR31157">
    <property type="entry name" value="SCP DOMAIN-CONTAINING PROTEIN"/>
    <property type="match status" value="1"/>
</dbReference>
<dbReference type="InterPro" id="IPR035940">
    <property type="entry name" value="CAP_sf"/>
</dbReference>
<keyword evidence="5" id="KW-1185">Reference proteome</keyword>
<feature type="compositionally biased region" description="Basic and acidic residues" evidence="1">
    <location>
        <begin position="76"/>
        <end position="87"/>
    </location>
</feature>
<feature type="signal peptide" evidence="2">
    <location>
        <begin position="1"/>
        <end position="23"/>
    </location>
</feature>
<keyword evidence="2" id="KW-0732">Signal</keyword>
<evidence type="ECO:0000256" key="2">
    <source>
        <dbReference type="SAM" id="SignalP"/>
    </source>
</evidence>
<dbReference type="PANTHER" id="PTHR31157:SF1">
    <property type="entry name" value="SCP DOMAIN-CONTAINING PROTEIN"/>
    <property type="match status" value="1"/>
</dbReference>
<proteinExistence type="predicted"/>
<dbReference type="SUPFAM" id="SSF55797">
    <property type="entry name" value="PR-1-like"/>
    <property type="match status" value="1"/>
</dbReference>
<feature type="compositionally biased region" description="Polar residues" evidence="1">
    <location>
        <begin position="41"/>
        <end position="50"/>
    </location>
</feature>
<dbReference type="RefSeq" id="WP_021282637.1">
    <property type="nucleotide sequence ID" value="NZ_JAGGLL010000049.1"/>
</dbReference>
<feature type="compositionally biased region" description="Low complexity" evidence="1">
    <location>
        <begin position="125"/>
        <end position="139"/>
    </location>
</feature>
<dbReference type="EMBL" id="JAGGLL010000049">
    <property type="protein sequence ID" value="MBP2024105.1"/>
    <property type="molecule type" value="Genomic_DNA"/>
</dbReference>
<accession>A0ABS4K9S2</accession>
<feature type="domain" description="SCP" evidence="3">
    <location>
        <begin position="158"/>
        <end position="284"/>
    </location>
</feature>
<feature type="compositionally biased region" description="Low complexity" evidence="1">
    <location>
        <begin position="51"/>
        <end position="69"/>
    </location>
</feature>
<feature type="chain" id="PRO_5046425256" evidence="2">
    <location>
        <begin position="24"/>
        <end position="287"/>
    </location>
</feature>
<dbReference type="CDD" id="cd05379">
    <property type="entry name" value="CAP_bacterial"/>
    <property type="match status" value="1"/>
</dbReference>
<dbReference type="Gene3D" id="3.40.33.10">
    <property type="entry name" value="CAP"/>
    <property type="match status" value="1"/>
</dbReference>
<feature type="compositionally biased region" description="Basic and acidic residues" evidence="1">
    <location>
        <begin position="99"/>
        <end position="122"/>
    </location>
</feature>
<dbReference type="InterPro" id="IPR014044">
    <property type="entry name" value="CAP_dom"/>
</dbReference>
<evidence type="ECO:0000313" key="5">
    <source>
        <dbReference type="Proteomes" id="UP001519308"/>
    </source>
</evidence>
<protein>
    <submittedName>
        <fullName evidence="4">Uncharacterized protein YkwD</fullName>
    </submittedName>
</protein>
<name>A0ABS4K9S2_9CLOT</name>
<organism evidence="4 5">
    <name type="scientific">Clostridium punense</name>
    <dbReference type="NCBI Taxonomy" id="1054297"/>
    <lineage>
        <taxon>Bacteria</taxon>
        <taxon>Bacillati</taxon>
        <taxon>Bacillota</taxon>
        <taxon>Clostridia</taxon>
        <taxon>Eubacteriales</taxon>
        <taxon>Clostridiaceae</taxon>
        <taxon>Clostridium</taxon>
    </lineage>
</organism>
<sequence length="287" mass="31520">MITNKLLALTLSLFTAGSAATGAAGTATNKTQVPKFPTQQIVQKQTTNPQNSGQTINSSSNSSNTSTVTKPQTETPKTEVPVKEQPKVEAPVTQQPKVEAPKVEPPVKEEPKAELPKTEAPKVETPATTPSTTVPSGVPANPNNKSFVYLDTVEKEILTYVNQERAKAGLNPLTWEENMRPIARYKSNNMLQYNYFEHNTPSLNNASPMDLATKYFKYNTNSYGENIFYSQGYPEGSTTAKYLVDQWMNSPGHRANILNANWTKMSAGVVFSSQGNYAYATQHFSTN</sequence>
<dbReference type="Pfam" id="PF00188">
    <property type="entry name" value="CAP"/>
    <property type="match status" value="1"/>
</dbReference>
<gene>
    <name evidence="4" type="ORF">J2Z44_003960</name>
</gene>
<dbReference type="Proteomes" id="UP001519308">
    <property type="component" value="Unassembled WGS sequence"/>
</dbReference>
<evidence type="ECO:0000259" key="3">
    <source>
        <dbReference type="Pfam" id="PF00188"/>
    </source>
</evidence>
<evidence type="ECO:0000256" key="1">
    <source>
        <dbReference type="SAM" id="MobiDB-lite"/>
    </source>
</evidence>
<feature type="region of interest" description="Disordered" evidence="1">
    <location>
        <begin position="41"/>
        <end position="139"/>
    </location>
</feature>
<evidence type="ECO:0000313" key="4">
    <source>
        <dbReference type="EMBL" id="MBP2024105.1"/>
    </source>
</evidence>